<reference evidence="2" key="1">
    <citation type="submission" date="2022-03" db="EMBL/GenBank/DDBJ databases">
        <authorList>
            <person name="Lindestad O."/>
        </authorList>
    </citation>
    <scope>NUCLEOTIDE SEQUENCE</scope>
</reference>
<comment type="caution">
    <text evidence="2">The sequence shown here is derived from an EMBL/GenBank/DDBJ whole genome shotgun (WGS) entry which is preliminary data.</text>
</comment>
<dbReference type="OrthoDB" id="774951at2759"/>
<dbReference type="InterPro" id="IPR013761">
    <property type="entry name" value="SAM/pointed_sf"/>
</dbReference>
<name>A0A8S4QYH7_9NEOP</name>
<dbReference type="Gene3D" id="1.10.150.50">
    <property type="entry name" value="Transcription Factor, Ets-1"/>
    <property type="match status" value="1"/>
</dbReference>
<dbReference type="InterPro" id="IPR025561">
    <property type="entry name" value="KSR_SAM-like_dom"/>
</dbReference>
<gene>
    <name evidence="2" type="primary">jg25428</name>
    <name evidence="2" type="ORF">PAEG_LOCUS6921</name>
</gene>
<proteinExistence type="predicted"/>
<dbReference type="AlphaFoldDB" id="A0A8S4QYH7"/>
<dbReference type="Pfam" id="PF13543">
    <property type="entry name" value="SAM_KSR1"/>
    <property type="match status" value="1"/>
</dbReference>
<keyword evidence="3" id="KW-1185">Reference proteome</keyword>
<feature type="domain" description="Kinase suppressor of RAS SAM-like" evidence="1">
    <location>
        <begin position="43"/>
        <end position="104"/>
    </location>
</feature>
<organism evidence="2 3">
    <name type="scientific">Pararge aegeria aegeria</name>
    <dbReference type="NCBI Taxonomy" id="348720"/>
    <lineage>
        <taxon>Eukaryota</taxon>
        <taxon>Metazoa</taxon>
        <taxon>Ecdysozoa</taxon>
        <taxon>Arthropoda</taxon>
        <taxon>Hexapoda</taxon>
        <taxon>Insecta</taxon>
        <taxon>Pterygota</taxon>
        <taxon>Neoptera</taxon>
        <taxon>Endopterygota</taxon>
        <taxon>Lepidoptera</taxon>
        <taxon>Glossata</taxon>
        <taxon>Ditrysia</taxon>
        <taxon>Papilionoidea</taxon>
        <taxon>Nymphalidae</taxon>
        <taxon>Satyrinae</taxon>
        <taxon>Satyrini</taxon>
        <taxon>Parargina</taxon>
        <taxon>Pararge</taxon>
    </lineage>
</organism>
<accession>A0A8S4QYH7</accession>
<protein>
    <submittedName>
        <fullName evidence="2">Jg25428 protein</fullName>
    </submittedName>
</protein>
<dbReference type="EMBL" id="CAKXAJ010020822">
    <property type="protein sequence ID" value="CAH2224961.1"/>
    <property type="molecule type" value="Genomic_DNA"/>
</dbReference>
<dbReference type="Proteomes" id="UP000838756">
    <property type="component" value="Unassembled WGS sequence"/>
</dbReference>
<evidence type="ECO:0000259" key="1">
    <source>
        <dbReference type="Pfam" id="PF13543"/>
    </source>
</evidence>
<evidence type="ECO:0000313" key="3">
    <source>
        <dbReference type="Proteomes" id="UP000838756"/>
    </source>
</evidence>
<sequence>MNPRPWTQKAGSLHTSKLVKHFSRQLVIKAQFKEDIQRELGHVPSLRQWLLVVGLSIDAIEVVLSRISTLEALRERSDCEMRVMLRGARDEEVLRLIRAMQRLKSYT</sequence>
<evidence type="ECO:0000313" key="2">
    <source>
        <dbReference type="EMBL" id="CAH2224961.1"/>
    </source>
</evidence>
<feature type="non-terminal residue" evidence="2">
    <location>
        <position position="1"/>
    </location>
</feature>